<proteinExistence type="predicted"/>
<reference evidence="1 2" key="1">
    <citation type="submission" date="2017-11" db="EMBL/GenBank/DDBJ databases">
        <title>De novo assembly and phasing of dikaryotic genomes from two isolates of Puccinia coronata f. sp. avenae, the causal agent of oat crown rust.</title>
        <authorList>
            <person name="Miller M.E."/>
            <person name="Zhang Y."/>
            <person name="Omidvar V."/>
            <person name="Sperschneider J."/>
            <person name="Schwessinger B."/>
            <person name="Raley C."/>
            <person name="Palmer J.M."/>
            <person name="Garnica D."/>
            <person name="Upadhyaya N."/>
            <person name="Rathjen J."/>
            <person name="Taylor J.M."/>
            <person name="Park R.F."/>
            <person name="Dodds P.N."/>
            <person name="Hirsch C.D."/>
            <person name="Kianian S.F."/>
            <person name="Figueroa M."/>
        </authorList>
    </citation>
    <scope>NUCLEOTIDE SEQUENCE [LARGE SCALE GENOMIC DNA]</scope>
    <source>
        <strain evidence="1">12SD80</strain>
    </source>
</reference>
<dbReference type="Proteomes" id="UP000235392">
    <property type="component" value="Unassembled WGS sequence"/>
</dbReference>
<gene>
    <name evidence="1" type="ORF">PCASD_24312</name>
</gene>
<evidence type="ECO:0000313" key="1">
    <source>
        <dbReference type="EMBL" id="PLW06549.1"/>
    </source>
</evidence>
<comment type="caution">
    <text evidence="1">The sequence shown here is derived from an EMBL/GenBank/DDBJ whole genome shotgun (WGS) entry which is preliminary data.</text>
</comment>
<sequence>MSALTKILGALRLVKQRREMATNISSVVAERFMRCSYSVLRMIQDCSRGEKISAPPGKNHLPKNDLQDKSKLEAVKLNLVIAGWECLKLTNGLLKDKQKRCKAHLEHLYRFANLAQG</sequence>
<name>A0A2N5RZX9_9BASI</name>
<organism evidence="1 2">
    <name type="scientific">Puccinia coronata f. sp. avenae</name>
    <dbReference type="NCBI Taxonomy" id="200324"/>
    <lineage>
        <taxon>Eukaryota</taxon>
        <taxon>Fungi</taxon>
        <taxon>Dikarya</taxon>
        <taxon>Basidiomycota</taxon>
        <taxon>Pucciniomycotina</taxon>
        <taxon>Pucciniomycetes</taxon>
        <taxon>Pucciniales</taxon>
        <taxon>Pucciniaceae</taxon>
        <taxon>Puccinia</taxon>
    </lineage>
</organism>
<dbReference type="AlphaFoldDB" id="A0A2N5RZX9"/>
<dbReference type="EMBL" id="PGCI01001209">
    <property type="protein sequence ID" value="PLW06549.1"/>
    <property type="molecule type" value="Genomic_DNA"/>
</dbReference>
<accession>A0A2N5RZX9</accession>
<protein>
    <submittedName>
        <fullName evidence="1">Uncharacterized protein</fullName>
    </submittedName>
</protein>
<evidence type="ECO:0000313" key="2">
    <source>
        <dbReference type="Proteomes" id="UP000235392"/>
    </source>
</evidence>